<dbReference type="CDD" id="cd07061">
    <property type="entry name" value="HP_HAP_like"/>
    <property type="match status" value="2"/>
</dbReference>
<accession>A0A0V1AWQ4</accession>
<dbReference type="InParanoid" id="A0A0V1AWQ4"/>
<proteinExistence type="inferred from homology"/>
<keyword evidence="3" id="KW-0732">Signal</keyword>
<gene>
    <name evidence="4" type="primary">pho-5</name>
    <name evidence="4" type="ORF">T01_9850</name>
</gene>
<dbReference type="InterPro" id="IPR000560">
    <property type="entry name" value="His_Pase_clade-2"/>
</dbReference>
<comment type="similarity">
    <text evidence="2">Belongs to the histidine acid phosphatase family.</text>
</comment>
<dbReference type="InterPro" id="IPR033379">
    <property type="entry name" value="Acid_Pase_AS"/>
</dbReference>
<evidence type="ECO:0000256" key="1">
    <source>
        <dbReference type="ARBA" id="ARBA00000032"/>
    </source>
</evidence>
<name>A0A0V1AWQ4_TRISP</name>
<dbReference type="OrthoDB" id="258392at2759"/>
<keyword evidence="5" id="KW-1185">Reference proteome</keyword>
<dbReference type="InterPro" id="IPR050645">
    <property type="entry name" value="Histidine_acid_phosphatase"/>
</dbReference>
<feature type="signal peptide" evidence="3">
    <location>
        <begin position="1"/>
        <end position="21"/>
    </location>
</feature>
<evidence type="ECO:0000313" key="4">
    <source>
        <dbReference type="EMBL" id="KRY28748.1"/>
    </source>
</evidence>
<evidence type="ECO:0000256" key="3">
    <source>
        <dbReference type="SAM" id="SignalP"/>
    </source>
</evidence>
<feature type="chain" id="PRO_5006874740" evidence="3">
    <location>
        <begin position="22"/>
        <end position="973"/>
    </location>
</feature>
<dbReference type="Gene3D" id="3.40.50.1240">
    <property type="entry name" value="Phosphoglycerate mutase-like"/>
    <property type="match status" value="2"/>
</dbReference>
<organism evidence="4 5">
    <name type="scientific">Trichinella spiralis</name>
    <name type="common">Trichina worm</name>
    <dbReference type="NCBI Taxonomy" id="6334"/>
    <lineage>
        <taxon>Eukaryota</taxon>
        <taxon>Metazoa</taxon>
        <taxon>Ecdysozoa</taxon>
        <taxon>Nematoda</taxon>
        <taxon>Enoplea</taxon>
        <taxon>Dorylaimia</taxon>
        <taxon>Trichinellida</taxon>
        <taxon>Trichinellidae</taxon>
        <taxon>Trichinella</taxon>
    </lineage>
</organism>
<comment type="catalytic activity">
    <reaction evidence="1">
        <text>a phosphate monoester + H2O = an alcohol + phosphate</text>
        <dbReference type="Rhea" id="RHEA:15017"/>
        <dbReference type="ChEBI" id="CHEBI:15377"/>
        <dbReference type="ChEBI" id="CHEBI:30879"/>
        <dbReference type="ChEBI" id="CHEBI:43474"/>
        <dbReference type="ChEBI" id="CHEBI:67140"/>
        <dbReference type="EC" id="3.1.3.2"/>
    </reaction>
</comment>
<protein>
    <submittedName>
        <fullName evidence="4">Putative acid phosphatase 5</fullName>
    </submittedName>
</protein>
<dbReference type="GO" id="GO:0003993">
    <property type="term" value="F:acid phosphatase activity"/>
    <property type="evidence" value="ECO:0007669"/>
    <property type="project" value="UniProtKB-EC"/>
</dbReference>
<dbReference type="Pfam" id="PF00328">
    <property type="entry name" value="His_Phos_2"/>
    <property type="match status" value="2"/>
</dbReference>
<dbReference type="eggNOG" id="KOG3720">
    <property type="taxonomic scope" value="Eukaryota"/>
</dbReference>
<sequence>MINYQLLHLLFIFLFIQIAYSCSPKFGLQRDQSAKKALEKVMRTCRTRTCKNELSALGKYNAESESKDDESSEQWNTYQTCVEDCWNSSKTVQKNEDAADKFLEENNFTVKDAIELYNKLNPNNAVMLKIFIWILSIELYNPSEVHSALTLEMVQVIWRHGHRTPTRFIASDTANREDTWIPGPRELTKKGMKQQFLLGRILSNRYMNEIPVVDKSKAWQQIYIRSSNFNRTILSALSNLAAFMSNVTSLQPRFNEWPKRWIPIPIHTEDDWILKPLSDCPTAAKSQMDNVVLTEEYQEIEENNTEFFKFLQNVTGISKINLANIYAVHDSLQIIKEGSPEDWEPEDHPWPAWVNEEIYQKIDYLRRYGNGYLFANENVRRLRAGPLLQEIISRMRDKAESLTNQKQNSSSWIHRLKYYAYSAHDLNILILMQMFGVKEWLAKKVDMPGFASCLAFELWKTDDNQLEVKIFLRRGPLDSNFEQIQVQGCPLLPNGCPLNLFEEINEKYVVHDWNTECGLSSAETSYHSFSIVGFCFALKNDLVVTMARYFAELLLILLHITHTSSTPTLELVQVIWRHGHRTPVRRVTSLKANDTNRWIPDLGELTKKGMKQQFLLGTILANRYMNQIPLIETNTAWKHIYIRSSNYNRTIVSALSNLAGFMHNSTSGLPNVHDWPQKWSPIPVHTEEEWKLRMLRECPAAVEVKKEKVIATVEYQAYETNNTEFFKFLRNMTGIPNINLENIYLIDDSLQLIKEGSPEDWVPEDHPWPIWATEEVYEKIKTLRQHGNGFLFADEEIRRLRGGPLLQEIIERMRQKEASLTNKNLISPKWIRNLKYYAYSAHDLNILLLLQMFKVEEWLQKSVSMPDFASCLSIELWRTDNNTMEVKVFQRLGPTEMVFQPVQVGGCPKLPSACPLEQFEEVFQKYFIKNSWINECTAQSAATSSLQHSFLSAGVFCLIYWILSEKIFTKLTI</sequence>
<dbReference type="EMBL" id="JYDH01000193">
    <property type="protein sequence ID" value="KRY28748.1"/>
    <property type="molecule type" value="Genomic_DNA"/>
</dbReference>
<dbReference type="SUPFAM" id="SSF53254">
    <property type="entry name" value="Phosphoglycerate mutase-like"/>
    <property type="match status" value="2"/>
</dbReference>
<reference evidence="4 5" key="1">
    <citation type="submission" date="2015-01" db="EMBL/GenBank/DDBJ databases">
        <title>Evolution of Trichinella species and genotypes.</title>
        <authorList>
            <person name="Korhonen P.K."/>
            <person name="Edoardo P."/>
            <person name="Giuseppe L.R."/>
            <person name="Gasser R.B."/>
        </authorList>
    </citation>
    <scope>NUCLEOTIDE SEQUENCE [LARGE SCALE GENOMIC DNA]</scope>
    <source>
        <strain evidence="4">ISS3</strain>
    </source>
</reference>
<evidence type="ECO:0000256" key="2">
    <source>
        <dbReference type="ARBA" id="ARBA00005375"/>
    </source>
</evidence>
<dbReference type="InterPro" id="IPR029033">
    <property type="entry name" value="His_PPase_superfam"/>
</dbReference>
<dbReference type="PROSITE" id="PS00616">
    <property type="entry name" value="HIS_ACID_PHOSPHAT_1"/>
    <property type="match status" value="2"/>
</dbReference>
<comment type="caution">
    <text evidence="4">The sequence shown here is derived from an EMBL/GenBank/DDBJ whole genome shotgun (WGS) entry which is preliminary data.</text>
</comment>
<evidence type="ECO:0000313" key="5">
    <source>
        <dbReference type="Proteomes" id="UP000054776"/>
    </source>
</evidence>
<dbReference type="AlphaFoldDB" id="A0A0V1AWQ4"/>
<dbReference type="STRING" id="6334.A0A0V1AWQ4"/>
<dbReference type="PANTHER" id="PTHR11567">
    <property type="entry name" value="ACID PHOSPHATASE-RELATED"/>
    <property type="match status" value="1"/>
</dbReference>
<dbReference type="PANTHER" id="PTHR11567:SF210">
    <property type="entry name" value="ACID PHOSPHATASE 5-RELATED"/>
    <property type="match status" value="1"/>
</dbReference>
<dbReference type="Proteomes" id="UP000054776">
    <property type="component" value="Unassembled WGS sequence"/>
</dbReference>